<sequence>MEYNLKQVTLESFLEDYLPGTNIPKNHLKSLHYVADLSKQTHEWKINTAICRLANSVTSCKKTPKGQKSKNKTKNSDDCPIVTLDISNWSPKAPVKRAETAEDLDGAKDSGDADDADDAEDPDEADDAEDPNDDDGNADDADDTGNADAASSDPNDVEATSDPDDDLKTATRVDVGVFFKNDRFKDVVSIPPAEFMKTSRMKSKANKEVRKNHVGRCSWADVVVPIEVKINTQKSAFYFEDDPTKFLRTDSNDGREALGQLGEYIGQVFGHQHRVHLYAVYVYKDRARLLYFERQGALVSEPFKYGTRKDLTLHTFFWRLANMSRDQLGFDPTVVPADADAVKEMLEYAPRAPTDYIEKQIYRALSVDPTDPTISTSSQWPPYELKMCGRQYIIARPMSASPALYGRCTRGFLAYDITGKAVRFLKDVWRLDLERVQPEHKVYERLHSKDVGYIATCLAHEDVPSSNGDWQRTTVHSLLSPPRPARGHYRLLIEEVCRPLTDFKDFAELTALMCFAIIAHREAWEDAGVLHRDISVSNILIFEPGRGKVIRTAILSDWDLCKFKEEMCVDLKARTPDRTGTWYFRSALSVRFPWRPYMLADDIESFVHVYHYCVLRFHETNRTAELAGYVESVYDVVTVRKADGAHIGSVTKLDQMRSSTPQIEPTTNKTLMALLTDIAQLCSEHYATIDLKQLATEYGDPKLSGEEEEPNSVPEQASILLSRRKHSKRPRHESPEPMTPSSADTQPTVASGDHGAVHPTVMLDGQSKPQPKLNDHEALHALFMRYATGNPDENGRSVRWLGTSTKCEDLFKGTSVAPRKDNNFSSSYRSRGCSQDQDEPPTKKRRRGDGTSLPGVEESQEE</sequence>
<proteinExistence type="predicted"/>
<dbReference type="STRING" id="1314778.A0A5C3P9J6"/>
<feature type="compositionally biased region" description="Acidic residues" evidence="1">
    <location>
        <begin position="112"/>
        <end position="145"/>
    </location>
</feature>
<dbReference type="Gene3D" id="1.10.510.10">
    <property type="entry name" value="Transferase(Phosphotransferase) domain 1"/>
    <property type="match status" value="1"/>
</dbReference>
<feature type="compositionally biased region" description="Basic residues" evidence="1">
    <location>
        <begin position="62"/>
        <end position="73"/>
    </location>
</feature>
<dbReference type="InterPro" id="IPR008266">
    <property type="entry name" value="Tyr_kinase_AS"/>
</dbReference>
<dbReference type="Proteomes" id="UP000308197">
    <property type="component" value="Unassembled WGS sequence"/>
</dbReference>
<feature type="region of interest" description="Disordered" evidence="1">
    <location>
        <begin position="60"/>
        <end position="168"/>
    </location>
</feature>
<feature type="compositionally biased region" description="Polar residues" evidence="1">
    <location>
        <begin position="823"/>
        <end position="835"/>
    </location>
</feature>
<dbReference type="SUPFAM" id="SSF56112">
    <property type="entry name" value="Protein kinase-like (PK-like)"/>
    <property type="match status" value="1"/>
</dbReference>
<feature type="domain" description="Fungal-type protein kinase" evidence="2">
    <location>
        <begin position="485"/>
        <end position="612"/>
    </location>
</feature>
<keyword evidence="4" id="KW-1185">Reference proteome</keyword>
<evidence type="ECO:0000259" key="2">
    <source>
        <dbReference type="Pfam" id="PF17667"/>
    </source>
</evidence>
<feature type="domain" description="Fungal-type protein kinase" evidence="2">
    <location>
        <begin position="251"/>
        <end position="466"/>
    </location>
</feature>
<gene>
    <name evidence="3" type="ORF">K466DRAFT_552335</name>
</gene>
<dbReference type="GO" id="GO:0004672">
    <property type="term" value="F:protein kinase activity"/>
    <property type="evidence" value="ECO:0007669"/>
    <property type="project" value="InterPro"/>
</dbReference>
<feature type="compositionally biased region" description="Basic and acidic residues" evidence="1">
    <location>
        <begin position="96"/>
        <end position="111"/>
    </location>
</feature>
<dbReference type="InterPro" id="IPR040976">
    <property type="entry name" value="Pkinase_fungal"/>
</dbReference>
<feature type="compositionally biased region" description="Acidic residues" evidence="1">
    <location>
        <begin position="155"/>
        <end position="165"/>
    </location>
</feature>
<name>A0A5C3P9J6_9APHY</name>
<dbReference type="PANTHER" id="PTHR38248">
    <property type="entry name" value="FUNK1 6"/>
    <property type="match status" value="1"/>
</dbReference>
<reference evidence="3 4" key="1">
    <citation type="journal article" date="2019" name="Nat. Ecol. Evol.">
        <title>Megaphylogeny resolves global patterns of mushroom evolution.</title>
        <authorList>
            <person name="Varga T."/>
            <person name="Krizsan K."/>
            <person name="Foldi C."/>
            <person name="Dima B."/>
            <person name="Sanchez-Garcia M."/>
            <person name="Sanchez-Ramirez S."/>
            <person name="Szollosi G.J."/>
            <person name="Szarkandi J.G."/>
            <person name="Papp V."/>
            <person name="Albert L."/>
            <person name="Andreopoulos W."/>
            <person name="Angelini C."/>
            <person name="Antonin V."/>
            <person name="Barry K.W."/>
            <person name="Bougher N.L."/>
            <person name="Buchanan P."/>
            <person name="Buyck B."/>
            <person name="Bense V."/>
            <person name="Catcheside P."/>
            <person name="Chovatia M."/>
            <person name="Cooper J."/>
            <person name="Damon W."/>
            <person name="Desjardin D."/>
            <person name="Finy P."/>
            <person name="Geml J."/>
            <person name="Haridas S."/>
            <person name="Hughes K."/>
            <person name="Justo A."/>
            <person name="Karasinski D."/>
            <person name="Kautmanova I."/>
            <person name="Kiss B."/>
            <person name="Kocsube S."/>
            <person name="Kotiranta H."/>
            <person name="LaButti K.M."/>
            <person name="Lechner B.E."/>
            <person name="Liimatainen K."/>
            <person name="Lipzen A."/>
            <person name="Lukacs Z."/>
            <person name="Mihaltcheva S."/>
            <person name="Morgado L.N."/>
            <person name="Niskanen T."/>
            <person name="Noordeloos M.E."/>
            <person name="Ohm R.A."/>
            <person name="Ortiz-Santana B."/>
            <person name="Ovrebo C."/>
            <person name="Racz N."/>
            <person name="Riley R."/>
            <person name="Savchenko A."/>
            <person name="Shiryaev A."/>
            <person name="Soop K."/>
            <person name="Spirin V."/>
            <person name="Szebenyi C."/>
            <person name="Tomsovsky M."/>
            <person name="Tulloss R.E."/>
            <person name="Uehling J."/>
            <person name="Grigoriev I.V."/>
            <person name="Vagvolgyi C."/>
            <person name="Papp T."/>
            <person name="Martin F.M."/>
            <person name="Miettinen O."/>
            <person name="Hibbett D.S."/>
            <person name="Nagy L.G."/>
        </authorList>
    </citation>
    <scope>NUCLEOTIDE SEQUENCE [LARGE SCALE GENOMIC DNA]</scope>
    <source>
        <strain evidence="3 4">HHB13444</strain>
    </source>
</reference>
<evidence type="ECO:0000313" key="3">
    <source>
        <dbReference type="EMBL" id="TFK85268.1"/>
    </source>
</evidence>
<dbReference type="PANTHER" id="PTHR38248:SF2">
    <property type="entry name" value="FUNK1 11"/>
    <property type="match status" value="1"/>
</dbReference>
<feature type="region of interest" description="Disordered" evidence="1">
    <location>
        <begin position="809"/>
        <end position="862"/>
    </location>
</feature>
<dbReference type="AlphaFoldDB" id="A0A5C3P9J6"/>
<dbReference type="InterPro" id="IPR011009">
    <property type="entry name" value="Kinase-like_dom_sf"/>
</dbReference>
<feature type="compositionally biased region" description="Polar residues" evidence="1">
    <location>
        <begin position="739"/>
        <end position="749"/>
    </location>
</feature>
<dbReference type="PROSITE" id="PS00109">
    <property type="entry name" value="PROTEIN_KINASE_TYR"/>
    <property type="match status" value="1"/>
</dbReference>
<evidence type="ECO:0000256" key="1">
    <source>
        <dbReference type="SAM" id="MobiDB-lite"/>
    </source>
</evidence>
<protein>
    <recommendedName>
        <fullName evidence="2">Fungal-type protein kinase domain-containing protein</fullName>
    </recommendedName>
</protein>
<dbReference type="Pfam" id="PF17667">
    <property type="entry name" value="Pkinase_fungal"/>
    <property type="match status" value="2"/>
</dbReference>
<feature type="region of interest" description="Disordered" evidence="1">
    <location>
        <begin position="722"/>
        <end position="773"/>
    </location>
</feature>
<dbReference type="InParanoid" id="A0A5C3P9J6"/>
<evidence type="ECO:0000313" key="4">
    <source>
        <dbReference type="Proteomes" id="UP000308197"/>
    </source>
</evidence>
<accession>A0A5C3P9J6</accession>
<organism evidence="3 4">
    <name type="scientific">Polyporus arcularius HHB13444</name>
    <dbReference type="NCBI Taxonomy" id="1314778"/>
    <lineage>
        <taxon>Eukaryota</taxon>
        <taxon>Fungi</taxon>
        <taxon>Dikarya</taxon>
        <taxon>Basidiomycota</taxon>
        <taxon>Agaricomycotina</taxon>
        <taxon>Agaricomycetes</taxon>
        <taxon>Polyporales</taxon>
        <taxon>Polyporaceae</taxon>
        <taxon>Polyporus</taxon>
    </lineage>
</organism>
<feature type="compositionally biased region" description="Basic residues" evidence="1">
    <location>
        <begin position="722"/>
        <end position="731"/>
    </location>
</feature>
<dbReference type="EMBL" id="ML211263">
    <property type="protein sequence ID" value="TFK85268.1"/>
    <property type="molecule type" value="Genomic_DNA"/>
</dbReference>